<name>A0A2T2XIU7_9FIRM</name>
<keyword evidence="2" id="KW-0378">Hydrolase</keyword>
<dbReference type="GO" id="GO:0016787">
    <property type="term" value="F:hydrolase activity"/>
    <property type="evidence" value="ECO:0007669"/>
    <property type="project" value="UniProtKB-KW"/>
</dbReference>
<dbReference type="InterPro" id="IPR032466">
    <property type="entry name" value="Metal_Hydrolase"/>
</dbReference>
<evidence type="ECO:0000259" key="1">
    <source>
        <dbReference type="Pfam" id="PF04909"/>
    </source>
</evidence>
<gene>
    <name evidence="2" type="ORF">C7B46_05805</name>
</gene>
<comment type="caution">
    <text evidence="2">The sequence shown here is derived from an EMBL/GenBank/DDBJ whole genome shotgun (WGS) entry which is preliminary data.</text>
</comment>
<dbReference type="Pfam" id="PF04909">
    <property type="entry name" value="Amidohydro_2"/>
    <property type="match status" value="1"/>
</dbReference>
<reference evidence="2 3" key="1">
    <citation type="journal article" date="2014" name="BMC Genomics">
        <title>Comparison of environmental and isolate Sulfobacillus genomes reveals diverse carbon, sulfur, nitrogen, and hydrogen metabolisms.</title>
        <authorList>
            <person name="Justice N.B."/>
            <person name="Norman A."/>
            <person name="Brown C.T."/>
            <person name="Singh A."/>
            <person name="Thomas B.C."/>
            <person name="Banfield J.F."/>
        </authorList>
    </citation>
    <scope>NUCLEOTIDE SEQUENCE [LARGE SCALE GENOMIC DNA]</scope>
    <source>
        <strain evidence="2">AMDSBA4</strain>
    </source>
</reference>
<accession>A0A2T2XIU7</accession>
<dbReference type="PANTHER" id="PTHR43383">
    <property type="entry name" value="NODULIN 6"/>
    <property type="match status" value="1"/>
</dbReference>
<sequence>MNGLWQEKKSFTAYQLMGHTWDLEERVDIMSWTDKVPLWDHHCHVLVQPKHAADLERLGRALTEARGDYPISDIRQTVTYQEAISVAASHLGTECDESSVQLALGSVDYEAYCRGLFLAAGYEKLLIDTGYQPPDAWEIGDLKSAMGLDMLPILRLETMAEQLIARFDHVEDWIMAVKNTVQTARTEGYVGVKSIIAYRSGLFVHPVEKETAQAAYRAMKAGGITRLTDADLLNYLLWSLTPTLITEGLTVQFHTGYGDPDTDLAKGNPLLLREYLERYLSEGLHVVLLHTYPFHREAGYLASVYPGVYFDVSLAVPLAASGASRVISEALELAPTTRFLFASDAHSRPESFFMGAQLWRRGIDQFLDKAVKEHHVSPSTAYKWASMICWSNCKALYSL</sequence>
<dbReference type="SUPFAM" id="SSF51556">
    <property type="entry name" value="Metallo-dependent hydrolases"/>
    <property type="match status" value="1"/>
</dbReference>
<dbReference type="EMBL" id="PXYW01000009">
    <property type="protein sequence ID" value="PSR34429.1"/>
    <property type="molecule type" value="Genomic_DNA"/>
</dbReference>
<evidence type="ECO:0000313" key="3">
    <source>
        <dbReference type="Proteomes" id="UP000242972"/>
    </source>
</evidence>
<evidence type="ECO:0000313" key="2">
    <source>
        <dbReference type="EMBL" id="PSR34429.1"/>
    </source>
</evidence>
<dbReference type="PANTHER" id="PTHR43383:SF2">
    <property type="entry name" value="AMIDOHYDROLASE 2 FAMILY PROTEIN"/>
    <property type="match status" value="1"/>
</dbReference>
<dbReference type="AlphaFoldDB" id="A0A2T2XIU7"/>
<dbReference type="Gene3D" id="3.20.20.140">
    <property type="entry name" value="Metal-dependent hydrolases"/>
    <property type="match status" value="1"/>
</dbReference>
<dbReference type="InterPro" id="IPR006680">
    <property type="entry name" value="Amidohydro-rel"/>
</dbReference>
<dbReference type="Proteomes" id="UP000242972">
    <property type="component" value="Unassembled WGS sequence"/>
</dbReference>
<protein>
    <submittedName>
        <fullName evidence="2">Hydrolase</fullName>
    </submittedName>
</protein>
<feature type="domain" description="Amidohydrolase-related" evidence="1">
    <location>
        <begin position="211"/>
        <end position="353"/>
    </location>
</feature>
<organism evidence="2 3">
    <name type="scientific">Sulfobacillus benefaciens</name>
    <dbReference type="NCBI Taxonomy" id="453960"/>
    <lineage>
        <taxon>Bacteria</taxon>
        <taxon>Bacillati</taxon>
        <taxon>Bacillota</taxon>
        <taxon>Clostridia</taxon>
        <taxon>Eubacteriales</taxon>
        <taxon>Clostridiales Family XVII. Incertae Sedis</taxon>
        <taxon>Sulfobacillus</taxon>
    </lineage>
</organism>
<proteinExistence type="predicted"/>